<sequence>MANKRAAELSNKSHSGSNRGSAPATGRSDTSSSSKTSSPTEQNKAQIDFQFLNFSHPSEAKASRARRTVRSHVTRQQHQREQAAIAAKRAKSIEESSPQAESSSSAQQAGPARTSSHSTPTRSLELPVRTVPSQGSPESTSSSPINEELERINPLEVYPTEWLPYIPRILEHYFHQIAADNPDLDNSGEKGLMRTRLLPYAFTDLASMHALMLVAATHYGKARGSKAHAVDLLSLRGLAIRAINEALGDESRATSDQIIIAVSNMAWFEVLFGDPQVYGTHMTGLLRLVSLRGGLPALGLDGLLEKFILWIDANAAHLVRGKVHFDRAVFPSSKRHPHPDPLRFRGGLSSQ</sequence>
<evidence type="ECO:0000313" key="3">
    <source>
        <dbReference type="Proteomes" id="UP000799441"/>
    </source>
</evidence>
<feature type="compositionally biased region" description="Low complexity" evidence="1">
    <location>
        <begin position="28"/>
        <end position="40"/>
    </location>
</feature>
<proteinExistence type="predicted"/>
<accession>A0A9P4QGR7</accession>
<organism evidence="2 3">
    <name type="scientific">Polychaeton citri CBS 116435</name>
    <dbReference type="NCBI Taxonomy" id="1314669"/>
    <lineage>
        <taxon>Eukaryota</taxon>
        <taxon>Fungi</taxon>
        <taxon>Dikarya</taxon>
        <taxon>Ascomycota</taxon>
        <taxon>Pezizomycotina</taxon>
        <taxon>Dothideomycetes</taxon>
        <taxon>Dothideomycetidae</taxon>
        <taxon>Capnodiales</taxon>
        <taxon>Capnodiaceae</taxon>
        <taxon>Polychaeton</taxon>
    </lineage>
</organism>
<dbReference type="InterPro" id="IPR021858">
    <property type="entry name" value="Fun_TF"/>
</dbReference>
<feature type="compositionally biased region" description="Polar residues" evidence="1">
    <location>
        <begin position="10"/>
        <end position="20"/>
    </location>
</feature>
<feature type="region of interest" description="Disordered" evidence="1">
    <location>
        <begin position="1"/>
        <end position="147"/>
    </location>
</feature>
<evidence type="ECO:0000313" key="2">
    <source>
        <dbReference type="EMBL" id="KAF2725485.1"/>
    </source>
</evidence>
<dbReference type="Pfam" id="PF11951">
    <property type="entry name" value="Fungal_trans_2"/>
    <property type="match status" value="1"/>
</dbReference>
<protein>
    <submittedName>
        <fullName evidence="2">Uncharacterized protein</fullName>
    </submittedName>
</protein>
<evidence type="ECO:0000256" key="1">
    <source>
        <dbReference type="SAM" id="MobiDB-lite"/>
    </source>
</evidence>
<dbReference type="PANTHER" id="PTHR37540:SF5">
    <property type="entry name" value="TRANSCRIPTION FACTOR DOMAIN-CONTAINING PROTEIN"/>
    <property type="match status" value="1"/>
</dbReference>
<comment type="caution">
    <text evidence="2">The sequence shown here is derived from an EMBL/GenBank/DDBJ whole genome shotgun (WGS) entry which is preliminary data.</text>
</comment>
<feature type="compositionally biased region" description="Basic residues" evidence="1">
    <location>
        <begin position="63"/>
        <end position="77"/>
    </location>
</feature>
<feature type="compositionally biased region" description="Low complexity" evidence="1">
    <location>
        <begin position="95"/>
        <end position="109"/>
    </location>
</feature>
<feature type="compositionally biased region" description="Polar residues" evidence="1">
    <location>
        <begin position="113"/>
        <end position="122"/>
    </location>
</feature>
<feature type="compositionally biased region" description="Low complexity" evidence="1">
    <location>
        <begin position="132"/>
        <end position="144"/>
    </location>
</feature>
<dbReference type="AlphaFoldDB" id="A0A9P4QGR7"/>
<dbReference type="Proteomes" id="UP000799441">
    <property type="component" value="Unassembled WGS sequence"/>
</dbReference>
<gene>
    <name evidence="2" type="ORF">K431DRAFT_215635</name>
</gene>
<keyword evidence="3" id="KW-1185">Reference proteome</keyword>
<dbReference type="OrthoDB" id="4159781at2759"/>
<dbReference type="PANTHER" id="PTHR37540">
    <property type="entry name" value="TRANSCRIPTION FACTOR (ACR-2), PUTATIVE-RELATED-RELATED"/>
    <property type="match status" value="1"/>
</dbReference>
<name>A0A9P4QGR7_9PEZI</name>
<dbReference type="EMBL" id="MU003767">
    <property type="protein sequence ID" value="KAF2725485.1"/>
    <property type="molecule type" value="Genomic_DNA"/>
</dbReference>
<reference evidence="2" key="1">
    <citation type="journal article" date="2020" name="Stud. Mycol.">
        <title>101 Dothideomycetes genomes: a test case for predicting lifestyles and emergence of pathogens.</title>
        <authorList>
            <person name="Haridas S."/>
            <person name="Albert R."/>
            <person name="Binder M."/>
            <person name="Bloem J."/>
            <person name="Labutti K."/>
            <person name="Salamov A."/>
            <person name="Andreopoulos B."/>
            <person name="Baker S."/>
            <person name="Barry K."/>
            <person name="Bills G."/>
            <person name="Bluhm B."/>
            <person name="Cannon C."/>
            <person name="Castanera R."/>
            <person name="Culley D."/>
            <person name="Daum C."/>
            <person name="Ezra D."/>
            <person name="Gonzalez J."/>
            <person name="Henrissat B."/>
            <person name="Kuo A."/>
            <person name="Liang C."/>
            <person name="Lipzen A."/>
            <person name="Lutzoni F."/>
            <person name="Magnuson J."/>
            <person name="Mondo S."/>
            <person name="Nolan M."/>
            <person name="Ohm R."/>
            <person name="Pangilinan J."/>
            <person name="Park H.-J."/>
            <person name="Ramirez L."/>
            <person name="Alfaro M."/>
            <person name="Sun H."/>
            <person name="Tritt A."/>
            <person name="Yoshinaga Y."/>
            <person name="Zwiers L.-H."/>
            <person name="Turgeon B."/>
            <person name="Goodwin S."/>
            <person name="Spatafora J."/>
            <person name="Crous P."/>
            <person name="Grigoriev I."/>
        </authorList>
    </citation>
    <scope>NUCLEOTIDE SEQUENCE</scope>
    <source>
        <strain evidence="2">CBS 116435</strain>
    </source>
</reference>